<dbReference type="Pfam" id="PF01476">
    <property type="entry name" value="LysM"/>
    <property type="match status" value="1"/>
</dbReference>
<dbReference type="InterPro" id="IPR008334">
    <property type="entry name" value="5'-Nucleotdase_C"/>
</dbReference>
<dbReference type="AlphaFoldDB" id="A0A1M5TC16"/>
<dbReference type="PANTHER" id="PTHR11575:SF24">
    <property type="entry name" value="5'-NUCLEOTIDASE"/>
    <property type="match status" value="1"/>
</dbReference>
<dbReference type="InterPro" id="IPR029052">
    <property type="entry name" value="Metallo-depent_PP-like"/>
</dbReference>
<evidence type="ECO:0000256" key="1">
    <source>
        <dbReference type="ARBA" id="ARBA00022729"/>
    </source>
</evidence>
<dbReference type="InterPro" id="IPR004843">
    <property type="entry name" value="Calcineurin-like_PHP"/>
</dbReference>
<dbReference type="SMART" id="SM00257">
    <property type="entry name" value="LysM"/>
    <property type="match status" value="1"/>
</dbReference>
<sequence>MSFKNKKLFSIILSFALVLGILVAPLQDIAFASEGDAVNITVLGTTDVHGNIYNWSYEDGKEKDDLGLAKVYSVVKEVREENPNTILLDNGDMVQGTILTDDLYNTKLDETHPMIDIMNLMGYDVMTLGNHEFNFGIDLIKKMEKEAEFPILAANATYKKDGSYLTKPYIVKEVAGVKVGILGLTNPNIPRWDASKVTELKFDNMAVAAQKAVKELKEKEKVDIIIATAHAGLDEEYGNDGVKEVIEKCPEIAAILVGHTHGTVNEKVGNTVVGGARDGGRQVVRFDLKLKKDKNTWKVADSKSNIIEVKDYEASEEVIKHAKKYHENTLAFITEVIGTAKEDFQPVNELDDIPEGYIRDTAVIDLINDVQLKYTGADISAAALFKSTSNLKKGDITYASIFDIYKYPNTLLGVEITGKELKNYMEWSAAYYNTYKDGDLTISFNENIRGYKYDMFQGVDYKIDISKPAGQRIVDLKFKGKAVKDDDKFKLALNNYRYDGLKNEGIISGEPYFNSDPKSLRSYIADYIREKGTIEPKVDNNWEIIGADLNSPLRDYVIKQVKDGKIEIPKSEDGRSVNTKSLNIYELAKQGKIPEELLKKHNIEVPKEITIVHTNDTHSRLKEGDYDGMGFAKIATKVKELRSENPNTLLLDAGDTLHGLPIATVSKGDSIVKVMNAMGYDVMVPGNHDFNYGYDRLIELSEKTEFPIVAANVVKEDGTRDLKPYTIKEVDGIKIGIFGLTTPETKYKSNPKNTEGVNIEDPVKVAEEMVKELKKEKVDMIIALSHVGLDEESDVKSSDVAAKVKGIDLIVDGHSHTVLENGKVVGDTLIVQTGEYDKNLGIVNVEFKDGKIVNKTASLFTKEQAAETKEDEEIKALIEEIDKANEEVLSVLVGKTAVKLDGEREQVRGGETNLANIITDAMIKAGGAELAITNGGGIRASIETGDITKGDVIKVLPFGNYLVLKEVKGIDILNALEHGVVSYPELAGGFPQVGGMIFKLDPSKEAGKRISDVMIGGKPLDINRTYKLATNDFMAAGGDGYEMLKDGKVLAEYPGLDEIVMEYIKELGTIDKKVEGRMTVVEGKQEEKPVVVPGKEAKEKSYVVKPGDVLWRIAKKFSTTWQRLAEYNKLKNPNLIFPGQKILVPAE</sequence>
<dbReference type="GO" id="GO:0016788">
    <property type="term" value="F:hydrolase activity, acting on ester bonds"/>
    <property type="evidence" value="ECO:0007669"/>
    <property type="project" value="InterPro"/>
</dbReference>
<accession>A0A1M5TC16</accession>
<feature type="domain" description="LysM" evidence="2">
    <location>
        <begin position="1100"/>
        <end position="1144"/>
    </location>
</feature>
<dbReference type="Proteomes" id="UP000184389">
    <property type="component" value="Unassembled WGS sequence"/>
</dbReference>
<organism evidence="3 4">
    <name type="scientific">Sporanaerobacter acetigenes DSM 13106</name>
    <dbReference type="NCBI Taxonomy" id="1123281"/>
    <lineage>
        <taxon>Bacteria</taxon>
        <taxon>Bacillati</taxon>
        <taxon>Bacillota</taxon>
        <taxon>Tissierellia</taxon>
        <taxon>Tissierellales</taxon>
        <taxon>Sporanaerobacteraceae</taxon>
        <taxon>Sporanaerobacter</taxon>
    </lineage>
</organism>
<keyword evidence="1" id="KW-0732">Signal</keyword>
<dbReference type="SUPFAM" id="SSF55816">
    <property type="entry name" value="5'-nucleotidase (syn. UDP-sugar hydrolase), C-terminal domain"/>
    <property type="match status" value="2"/>
</dbReference>
<dbReference type="InterPro" id="IPR036779">
    <property type="entry name" value="LysM_dom_sf"/>
</dbReference>
<dbReference type="GO" id="GO:0000166">
    <property type="term" value="F:nucleotide binding"/>
    <property type="evidence" value="ECO:0007669"/>
    <property type="project" value="InterPro"/>
</dbReference>
<dbReference type="PROSITE" id="PS00785">
    <property type="entry name" value="5_NUCLEOTIDASE_1"/>
    <property type="match status" value="1"/>
</dbReference>
<dbReference type="CDD" id="cd00845">
    <property type="entry name" value="MPP_UshA_N_like"/>
    <property type="match status" value="1"/>
</dbReference>
<dbReference type="InterPro" id="IPR036907">
    <property type="entry name" value="5'-Nucleotdase_C_sf"/>
</dbReference>
<dbReference type="SUPFAM" id="SSF56300">
    <property type="entry name" value="Metallo-dependent phosphatases"/>
    <property type="match status" value="2"/>
</dbReference>
<evidence type="ECO:0000259" key="2">
    <source>
        <dbReference type="PROSITE" id="PS51782"/>
    </source>
</evidence>
<reference evidence="3 4" key="1">
    <citation type="submission" date="2016-11" db="EMBL/GenBank/DDBJ databases">
        <authorList>
            <person name="Jaros S."/>
            <person name="Januszkiewicz K."/>
            <person name="Wedrychowicz H."/>
        </authorList>
    </citation>
    <scope>NUCLEOTIDE SEQUENCE [LARGE SCALE GENOMIC DNA]</scope>
    <source>
        <strain evidence="3 4">DSM 13106</strain>
    </source>
</reference>
<dbReference type="Pfam" id="PF00149">
    <property type="entry name" value="Metallophos"/>
    <property type="match status" value="2"/>
</dbReference>
<dbReference type="EMBL" id="FQXR01000002">
    <property type="protein sequence ID" value="SHH47883.1"/>
    <property type="molecule type" value="Genomic_DNA"/>
</dbReference>
<dbReference type="SUPFAM" id="SSF54106">
    <property type="entry name" value="LysM domain"/>
    <property type="match status" value="1"/>
</dbReference>
<dbReference type="Gene3D" id="3.60.21.10">
    <property type="match status" value="2"/>
</dbReference>
<dbReference type="PRINTS" id="PR01607">
    <property type="entry name" value="APYRASEFAMLY"/>
</dbReference>
<dbReference type="GO" id="GO:0009166">
    <property type="term" value="P:nucleotide catabolic process"/>
    <property type="evidence" value="ECO:0007669"/>
    <property type="project" value="InterPro"/>
</dbReference>
<dbReference type="PROSITE" id="PS00786">
    <property type="entry name" value="5_NUCLEOTIDASE_2"/>
    <property type="match status" value="1"/>
</dbReference>
<protein>
    <submittedName>
        <fullName evidence="3">2',3'-cyclic-nucleotide 2'-phosphodiesterase/5'-or 3'-nucleotidase, 5'-nucleotidase family</fullName>
    </submittedName>
</protein>
<keyword evidence="4" id="KW-1185">Reference proteome</keyword>
<dbReference type="InterPro" id="IPR006146">
    <property type="entry name" value="5'-Nucleotdase_CS"/>
</dbReference>
<dbReference type="Pfam" id="PF02872">
    <property type="entry name" value="5_nucleotid_C"/>
    <property type="match status" value="2"/>
</dbReference>
<proteinExistence type="predicted"/>
<dbReference type="RefSeq" id="WP_072742888.1">
    <property type="nucleotide sequence ID" value="NZ_FQXR01000002.1"/>
</dbReference>
<dbReference type="CDD" id="cd00118">
    <property type="entry name" value="LysM"/>
    <property type="match status" value="1"/>
</dbReference>
<dbReference type="PROSITE" id="PS51782">
    <property type="entry name" value="LYSM"/>
    <property type="match status" value="1"/>
</dbReference>
<dbReference type="InterPro" id="IPR018392">
    <property type="entry name" value="LysM"/>
</dbReference>
<evidence type="ECO:0000313" key="3">
    <source>
        <dbReference type="EMBL" id="SHH47883.1"/>
    </source>
</evidence>
<dbReference type="Gene3D" id="3.10.350.10">
    <property type="entry name" value="LysM domain"/>
    <property type="match status" value="1"/>
</dbReference>
<name>A0A1M5TC16_9FIRM</name>
<dbReference type="InterPro" id="IPR006179">
    <property type="entry name" value="5_nucleotidase/apyrase"/>
</dbReference>
<dbReference type="STRING" id="1123281.SAMN02745180_00421"/>
<dbReference type="Gene3D" id="3.90.780.10">
    <property type="entry name" value="5'-Nucleotidase, C-terminal domain"/>
    <property type="match status" value="2"/>
</dbReference>
<dbReference type="PANTHER" id="PTHR11575">
    <property type="entry name" value="5'-NUCLEOTIDASE-RELATED"/>
    <property type="match status" value="1"/>
</dbReference>
<gene>
    <name evidence="3" type="ORF">SAMN02745180_00421</name>
</gene>
<evidence type="ECO:0000313" key="4">
    <source>
        <dbReference type="Proteomes" id="UP000184389"/>
    </source>
</evidence>
<dbReference type="GO" id="GO:0046872">
    <property type="term" value="F:metal ion binding"/>
    <property type="evidence" value="ECO:0007669"/>
    <property type="project" value="InterPro"/>
</dbReference>